<evidence type="ECO:0000313" key="9">
    <source>
        <dbReference type="EMBL" id="KAF2265832.1"/>
    </source>
</evidence>
<evidence type="ECO:0000256" key="3">
    <source>
        <dbReference type="ARBA" id="ARBA00022927"/>
    </source>
</evidence>
<proteinExistence type="inferred from homology"/>
<dbReference type="Proteomes" id="UP000800093">
    <property type="component" value="Unassembled WGS sequence"/>
</dbReference>
<dbReference type="GO" id="GO:0006406">
    <property type="term" value="P:mRNA export from nucleus"/>
    <property type="evidence" value="ECO:0007669"/>
    <property type="project" value="TreeGrafter"/>
</dbReference>
<comment type="function">
    <text evidence="7">Functions as a component of the nuclear pore complex (NPC).</text>
</comment>
<dbReference type="GO" id="GO:0017056">
    <property type="term" value="F:structural constituent of nuclear pore"/>
    <property type="evidence" value="ECO:0007669"/>
    <property type="project" value="UniProtKB-UniRule"/>
</dbReference>
<name>A0A9P4KDH3_9PLEO</name>
<keyword evidence="5 7" id="KW-0906">Nuclear pore complex</keyword>
<protein>
    <recommendedName>
        <fullName evidence="7">Nuclear pore complex protein</fullName>
    </recommendedName>
</protein>
<feature type="region of interest" description="Disordered" evidence="8">
    <location>
        <begin position="91"/>
        <end position="141"/>
    </location>
</feature>
<comment type="subcellular location">
    <subcellularLocation>
        <location evidence="7">Nucleus</location>
        <location evidence="7">Nuclear pore complex</location>
    </subcellularLocation>
    <subcellularLocation>
        <location evidence="7">Nucleus membrane</location>
    </subcellularLocation>
</comment>
<dbReference type="Gene3D" id="1.20.190.50">
    <property type="match status" value="1"/>
</dbReference>
<evidence type="ECO:0000256" key="7">
    <source>
        <dbReference type="RuleBase" id="RU365072"/>
    </source>
</evidence>
<keyword evidence="4 7" id="KW-0811">Translocation</keyword>
<accession>A0A9P4KDH3</accession>
<dbReference type="OrthoDB" id="3098at2759"/>
<gene>
    <name evidence="9" type="ORF">CC78DRAFT_532205</name>
</gene>
<comment type="similarity">
    <text evidence="7">Belongs to the nucleoporin Nup84/Nup107 family.</text>
</comment>
<evidence type="ECO:0000256" key="2">
    <source>
        <dbReference type="ARBA" id="ARBA00022816"/>
    </source>
</evidence>
<dbReference type="EMBL" id="ML986603">
    <property type="protein sequence ID" value="KAF2265832.1"/>
    <property type="molecule type" value="Genomic_DNA"/>
</dbReference>
<dbReference type="GO" id="GO:0031965">
    <property type="term" value="C:nuclear membrane"/>
    <property type="evidence" value="ECO:0007669"/>
    <property type="project" value="UniProtKB-SubCell"/>
</dbReference>
<dbReference type="GO" id="GO:0006606">
    <property type="term" value="P:protein import into nucleus"/>
    <property type="evidence" value="ECO:0007669"/>
    <property type="project" value="TreeGrafter"/>
</dbReference>
<feature type="region of interest" description="Disordered" evidence="8">
    <location>
        <begin position="773"/>
        <end position="797"/>
    </location>
</feature>
<evidence type="ECO:0000313" key="10">
    <source>
        <dbReference type="Proteomes" id="UP000800093"/>
    </source>
</evidence>
<keyword evidence="3" id="KW-0653">Protein transport</keyword>
<evidence type="ECO:0000256" key="4">
    <source>
        <dbReference type="ARBA" id="ARBA00023010"/>
    </source>
</evidence>
<keyword evidence="6 7" id="KW-0539">Nucleus</keyword>
<organism evidence="9 10">
    <name type="scientific">Lojkania enalia</name>
    <dbReference type="NCBI Taxonomy" id="147567"/>
    <lineage>
        <taxon>Eukaryota</taxon>
        <taxon>Fungi</taxon>
        <taxon>Dikarya</taxon>
        <taxon>Ascomycota</taxon>
        <taxon>Pezizomycotina</taxon>
        <taxon>Dothideomycetes</taxon>
        <taxon>Pleosporomycetidae</taxon>
        <taxon>Pleosporales</taxon>
        <taxon>Pleosporales incertae sedis</taxon>
        <taxon>Lojkania</taxon>
    </lineage>
</organism>
<dbReference type="GO" id="GO:0031080">
    <property type="term" value="C:nuclear pore outer ring"/>
    <property type="evidence" value="ECO:0007669"/>
    <property type="project" value="TreeGrafter"/>
</dbReference>
<reference evidence="10" key="1">
    <citation type="journal article" date="2020" name="Stud. Mycol.">
        <title>101 Dothideomycetes genomes: A test case for predicting lifestyles and emergence of pathogens.</title>
        <authorList>
            <person name="Haridas S."/>
            <person name="Albert R."/>
            <person name="Binder M."/>
            <person name="Bloem J."/>
            <person name="LaButti K."/>
            <person name="Salamov A."/>
            <person name="Andreopoulos B."/>
            <person name="Baker S."/>
            <person name="Barry K."/>
            <person name="Bills G."/>
            <person name="Bluhm B."/>
            <person name="Cannon C."/>
            <person name="Castanera R."/>
            <person name="Culley D."/>
            <person name="Daum C."/>
            <person name="Ezra D."/>
            <person name="Gonzalez J."/>
            <person name="Henrissat B."/>
            <person name="Kuo A."/>
            <person name="Liang C."/>
            <person name="Lipzen A."/>
            <person name="Lutzoni F."/>
            <person name="Magnuson J."/>
            <person name="Mondo S."/>
            <person name="Nolan M."/>
            <person name="Ohm R."/>
            <person name="Pangilinan J."/>
            <person name="Park H.-J."/>
            <person name="Ramirez L."/>
            <person name="Alfaro M."/>
            <person name="Sun H."/>
            <person name="Tritt A."/>
            <person name="Yoshinaga Y."/>
            <person name="Zwiers L.-H."/>
            <person name="Turgeon B."/>
            <person name="Goodwin S."/>
            <person name="Spatafora J."/>
            <person name="Crous P."/>
            <person name="Grigoriev I."/>
        </authorList>
    </citation>
    <scope>NUCLEOTIDE SEQUENCE [LARGE SCALE GENOMIC DNA]</scope>
    <source>
        <strain evidence="10">CBS 304.66</strain>
    </source>
</reference>
<evidence type="ECO:0000256" key="6">
    <source>
        <dbReference type="ARBA" id="ARBA00023242"/>
    </source>
</evidence>
<dbReference type="PANTHER" id="PTHR13003">
    <property type="entry name" value="NUP107-RELATED"/>
    <property type="match status" value="1"/>
</dbReference>
<sequence>MALQFKPSQSAVLQFQGNTIRGATGPTPDHDPLQPLRAMADRVGKEVEKFAEQVDSWHAQNGRSEKERYRQTLRIVGKFKNIAEATVKELKAHSDTENKGELDKSVRRRIKDINSDPERRGRGGDHERSIQILTPSSEPPSKVTELREWQAELATWELLQRIIEHYHPEPGLDVVAQKRAQRAKVGGAYRYSPNHEIWDRFVLEDDHAKEKAIILRWLEQTARNSESDIQSITENLEALSGKDTSNWTSGWLDTKSRIKQVKRMRGKDGPLDPNDVAAENLRQSEGDAFLVTQLDPDAMSRQNRALEKSDEYYERALWMVCYEMLRRGVPWEEISEFCKDKNEAWRGVSIGAAYESHPDGGPNVAGPTVGFLFRRMCLYAAKGAKSPYEEAIYGLLSGSYRPVETVCRTWEDHLYARYNALLLSKFDNYLVKEHPHRVSQTLARKFVFQDASIDIGDWKQSSSKVIQFLKQQRSTSAQALSPLKLIQGSLISRTVDELLYDVGHTIFKMLGQDSRPTNLILGPDTDALTVLSGSPEEHFESLATDPHGFRILVHIYIVLRRGLKLYEDTKFSRTMDNVLAAYIEFLRFSNRLQPIPLYAAQLDADRQVHCLARILPDVKNPEEQEHFISLMDEYHINAVHVISQNYDIVLHSSKLLERGEKRVFKFEILERTRRDQLLWPGARIKAEFPGLNMDPKDEALIESLQWYNHLGKDIKETFMSLSDALRAFLLNGRLGAAIKLVTEMSVESLSLNKTETLCGYAFDFTVPGTEVQDRSQVDFTPRRSTRRGTVRPSENPKYTAHDHAERVQQLRHLSNTYQELQLLVRAIMTLQEWREEEDNLIRHQTDRSKANIKRAKDLFENLSTIIDAILDTFLEISANGDSFSSLPETPPNPEKPYLVRMWNERMDFQDIKKIFIPEILIAYLSVIQAYSFFITSNTSIKAMELATVVADDQCAWLQKAFMDSGRMAEFVDALAEVSKAMLRLGARDDKKKTKKRGSRGEMLRIWDLNANGYIEE</sequence>
<dbReference type="PANTHER" id="PTHR13003:SF2">
    <property type="entry name" value="NUCLEAR PORE COMPLEX PROTEIN NUP107"/>
    <property type="match status" value="1"/>
</dbReference>
<comment type="caution">
    <text evidence="9">The sequence shown here is derived from an EMBL/GenBank/DDBJ whole genome shotgun (WGS) entry which is preliminary data.</text>
</comment>
<dbReference type="Pfam" id="PF04121">
    <property type="entry name" value="Nup84_Nup100"/>
    <property type="match status" value="1"/>
</dbReference>
<dbReference type="AlphaFoldDB" id="A0A9P4KDH3"/>
<keyword evidence="2" id="KW-0509">mRNA transport</keyword>
<dbReference type="Gene3D" id="1.10.3450.20">
    <property type="match status" value="1"/>
</dbReference>
<evidence type="ECO:0000256" key="8">
    <source>
        <dbReference type="SAM" id="MobiDB-lite"/>
    </source>
</evidence>
<evidence type="ECO:0000256" key="1">
    <source>
        <dbReference type="ARBA" id="ARBA00022448"/>
    </source>
</evidence>
<keyword evidence="10" id="KW-1185">Reference proteome</keyword>
<dbReference type="GO" id="GO:0000973">
    <property type="term" value="P:post-transcriptional tethering of RNA polymerase II gene DNA at nuclear periphery"/>
    <property type="evidence" value="ECO:0007669"/>
    <property type="project" value="TreeGrafter"/>
</dbReference>
<feature type="compositionally biased region" description="Basic and acidic residues" evidence="8">
    <location>
        <begin position="91"/>
        <end position="129"/>
    </location>
</feature>
<keyword evidence="7" id="KW-0472">Membrane</keyword>
<evidence type="ECO:0000256" key="5">
    <source>
        <dbReference type="ARBA" id="ARBA00023132"/>
    </source>
</evidence>
<dbReference type="InterPro" id="IPR007252">
    <property type="entry name" value="Nup84/Nup107"/>
</dbReference>
<keyword evidence="1 7" id="KW-0813">Transport</keyword>
<comment type="subunit">
    <text evidence="7">Part of the nuclear pore complex (NPC).</text>
</comment>